<dbReference type="EMBL" id="AZDG01000007">
    <property type="protein sequence ID" value="KRK64788.1"/>
    <property type="molecule type" value="Genomic_DNA"/>
</dbReference>
<accession>A0A0R1J9B9</accession>
<dbReference type="RefSeq" id="WP_057765102.1">
    <property type="nucleotide sequence ID" value="NZ_AZDG01000007.1"/>
</dbReference>
<comment type="caution">
    <text evidence="4">The sequence shown here is derived from an EMBL/GenBank/DDBJ whole genome shotgun (WGS) entry which is preliminary data.</text>
</comment>
<evidence type="ECO:0000313" key="5">
    <source>
        <dbReference type="Proteomes" id="UP000050929"/>
    </source>
</evidence>
<dbReference type="PATRIC" id="fig|1423811.3.peg.1883"/>
<dbReference type="PANTHER" id="PTHR43080">
    <property type="entry name" value="CBS DOMAIN-CONTAINING PROTEIN CBSX3, MITOCHONDRIAL"/>
    <property type="match status" value="1"/>
</dbReference>
<organism evidence="4 5">
    <name type="scientific">Companilactobacillus tucceti DSM 20183</name>
    <dbReference type="NCBI Taxonomy" id="1423811"/>
    <lineage>
        <taxon>Bacteria</taxon>
        <taxon>Bacillati</taxon>
        <taxon>Bacillota</taxon>
        <taxon>Bacilli</taxon>
        <taxon>Lactobacillales</taxon>
        <taxon>Lactobacillaceae</taxon>
        <taxon>Companilactobacillus</taxon>
    </lineage>
</organism>
<protein>
    <recommendedName>
        <fullName evidence="3">CBS domain-containing protein</fullName>
    </recommendedName>
</protein>
<dbReference type="SMART" id="SM00116">
    <property type="entry name" value="CBS"/>
    <property type="match status" value="2"/>
</dbReference>
<keyword evidence="1 2" id="KW-0129">CBS domain</keyword>
<evidence type="ECO:0000256" key="1">
    <source>
        <dbReference type="ARBA" id="ARBA00023122"/>
    </source>
</evidence>
<dbReference type="InterPro" id="IPR051257">
    <property type="entry name" value="Diverse_CBS-Domain"/>
</dbReference>
<name>A0A0R1J9B9_9LACO</name>
<reference evidence="4 5" key="1">
    <citation type="journal article" date="2015" name="Genome Announc.">
        <title>Expanding the biotechnology potential of lactobacilli through comparative genomics of 213 strains and associated genera.</title>
        <authorList>
            <person name="Sun Z."/>
            <person name="Harris H.M."/>
            <person name="McCann A."/>
            <person name="Guo C."/>
            <person name="Argimon S."/>
            <person name="Zhang W."/>
            <person name="Yang X."/>
            <person name="Jeffery I.B."/>
            <person name="Cooney J.C."/>
            <person name="Kagawa T.F."/>
            <person name="Liu W."/>
            <person name="Song Y."/>
            <person name="Salvetti E."/>
            <person name="Wrobel A."/>
            <person name="Rasinkangas P."/>
            <person name="Parkhill J."/>
            <person name="Rea M.C."/>
            <person name="O'Sullivan O."/>
            <person name="Ritari J."/>
            <person name="Douillard F.P."/>
            <person name="Paul Ross R."/>
            <person name="Yang R."/>
            <person name="Briner A.E."/>
            <person name="Felis G.E."/>
            <person name="de Vos W.M."/>
            <person name="Barrangou R."/>
            <person name="Klaenhammer T.R."/>
            <person name="Caufield P.W."/>
            <person name="Cui Y."/>
            <person name="Zhang H."/>
            <person name="O'Toole P.W."/>
        </authorList>
    </citation>
    <scope>NUCLEOTIDE SEQUENCE [LARGE SCALE GENOMIC DNA]</scope>
    <source>
        <strain evidence="4 5">DSM 20183</strain>
    </source>
</reference>
<sequence>MYLTNRQKQIIELTKQKSPMTSEQIAEKLNLRVPTIRGDLRLLTAIEILKSRPKVGYEFSAMPKSSINFKELYDNNIAKILKDPTFVQANTTLQECVNILFLQDSGSLYVVDDDKNLLGLISRKDLLSVTVNNADTESMVASMVMTRMPNLVTVTEDMSVLEVGNLLFKHEVDSLPVTRKDDPRQVIGKITKNRIFQYFIELGIKYNE</sequence>
<dbReference type="SUPFAM" id="SSF54631">
    <property type="entry name" value="CBS-domain pair"/>
    <property type="match status" value="1"/>
</dbReference>
<dbReference type="Gene3D" id="3.10.580.10">
    <property type="entry name" value="CBS-domain"/>
    <property type="match status" value="1"/>
</dbReference>
<dbReference type="InterPro" id="IPR036388">
    <property type="entry name" value="WH-like_DNA-bd_sf"/>
</dbReference>
<keyword evidence="5" id="KW-1185">Reference proteome</keyword>
<evidence type="ECO:0000259" key="3">
    <source>
        <dbReference type="PROSITE" id="PS51371"/>
    </source>
</evidence>
<dbReference type="InterPro" id="IPR000644">
    <property type="entry name" value="CBS_dom"/>
</dbReference>
<dbReference type="PROSITE" id="PS51371">
    <property type="entry name" value="CBS"/>
    <property type="match status" value="2"/>
</dbReference>
<evidence type="ECO:0000313" key="4">
    <source>
        <dbReference type="EMBL" id="KRK64788.1"/>
    </source>
</evidence>
<feature type="domain" description="CBS" evidence="3">
    <location>
        <begin position="80"/>
        <end position="136"/>
    </location>
</feature>
<dbReference type="Gene3D" id="1.10.10.10">
    <property type="entry name" value="Winged helix-like DNA-binding domain superfamily/Winged helix DNA-binding domain"/>
    <property type="match status" value="1"/>
</dbReference>
<dbReference type="AlphaFoldDB" id="A0A0R1J9B9"/>
<dbReference type="CDD" id="cd04617">
    <property type="entry name" value="CBS_pair_CcpN"/>
    <property type="match status" value="1"/>
</dbReference>
<gene>
    <name evidence="4" type="ORF">FC72_GL001842</name>
</gene>
<dbReference type="Pfam" id="PF08279">
    <property type="entry name" value="HTH_11"/>
    <property type="match status" value="1"/>
</dbReference>
<dbReference type="InterPro" id="IPR013196">
    <property type="entry name" value="HTH_11"/>
</dbReference>
<feature type="domain" description="CBS" evidence="3">
    <location>
        <begin position="145"/>
        <end position="206"/>
    </location>
</feature>
<dbReference type="InterPro" id="IPR046342">
    <property type="entry name" value="CBS_dom_sf"/>
</dbReference>
<proteinExistence type="predicted"/>
<dbReference type="InterPro" id="IPR036390">
    <property type="entry name" value="WH_DNA-bd_sf"/>
</dbReference>
<dbReference type="Proteomes" id="UP000050929">
    <property type="component" value="Unassembled WGS sequence"/>
</dbReference>
<evidence type="ECO:0000256" key="2">
    <source>
        <dbReference type="PROSITE-ProRule" id="PRU00703"/>
    </source>
</evidence>
<dbReference type="OrthoDB" id="9793615at2"/>
<dbReference type="STRING" id="1423811.FC72_GL001842"/>
<dbReference type="SUPFAM" id="SSF46785">
    <property type="entry name" value="Winged helix' DNA-binding domain"/>
    <property type="match status" value="1"/>
</dbReference>
<dbReference type="PANTHER" id="PTHR43080:SF2">
    <property type="entry name" value="CBS DOMAIN-CONTAINING PROTEIN"/>
    <property type="match status" value="1"/>
</dbReference>
<dbReference type="Pfam" id="PF00571">
    <property type="entry name" value="CBS"/>
    <property type="match status" value="2"/>
</dbReference>